<dbReference type="Proteomes" id="UP000594014">
    <property type="component" value="Chromosome"/>
</dbReference>
<accession>A0ACD1AF65</accession>
<gene>
    <name evidence="1" type="ORF">FRZ06_17065</name>
</gene>
<keyword evidence="2" id="KW-1185">Reference proteome</keyword>
<proteinExistence type="predicted"/>
<evidence type="ECO:0000313" key="1">
    <source>
        <dbReference type="EMBL" id="QOX64934.1"/>
    </source>
</evidence>
<sequence>MLKRKKRRSREYKNSSQVIDIEDARRERKKKRKDAAEKRGKAQKTKQVVTERQAGKKARRRMVYFFIFLFILCLIGVSAFNIISLKLLEAKTIKEHQALLDQKDKLEKIYSQVNSPEYIEQQARQQLRMIRPGEILYVLPDKDAKKDKGGIIPE</sequence>
<name>A0ACD1AF65_9FIRM</name>
<dbReference type="EMBL" id="CP042469">
    <property type="protein sequence ID" value="QOX64934.1"/>
    <property type="molecule type" value="Genomic_DNA"/>
</dbReference>
<organism evidence="1 2">
    <name type="scientific">Anoxybacterium hadale</name>
    <dbReference type="NCBI Taxonomy" id="3408580"/>
    <lineage>
        <taxon>Bacteria</taxon>
        <taxon>Bacillati</taxon>
        <taxon>Bacillota</taxon>
        <taxon>Clostridia</taxon>
        <taxon>Peptostreptococcales</taxon>
        <taxon>Anaerovoracaceae</taxon>
        <taxon>Anoxybacterium</taxon>
    </lineage>
</organism>
<reference evidence="1" key="1">
    <citation type="submission" date="2019-08" db="EMBL/GenBank/DDBJ databases">
        <title>Genome sequence of Clostridiales bacterium MT110.</title>
        <authorList>
            <person name="Cao J."/>
        </authorList>
    </citation>
    <scope>NUCLEOTIDE SEQUENCE</scope>
    <source>
        <strain evidence="1">MT110</strain>
    </source>
</reference>
<protein>
    <submittedName>
        <fullName evidence="1">Uncharacterized protein</fullName>
    </submittedName>
</protein>
<evidence type="ECO:0000313" key="2">
    <source>
        <dbReference type="Proteomes" id="UP000594014"/>
    </source>
</evidence>